<evidence type="ECO:0000313" key="4">
    <source>
        <dbReference type="EMBL" id="TSC91479.1"/>
    </source>
</evidence>
<dbReference type="Gene3D" id="2.40.50.200">
    <property type="entry name" value="Bacterial OB-fold"/>
    <property type="match status" value="1"/>
</dbReference>
<feature type="domain" description="LTD" evidence="3">
    <location>
        <begin position="240"/>
        <end position="346"/>
    </location>
</feature>
<name>A0A554LFQ7_9BACT</name>
<dbReference type="Gene3D" id="2.60.40.1260">
    <property type="entry name" value="Lamin Tail domain"/>
    <property type="match status" value="1"/>
</dbReference>
<reference evidence="4 5" key="1">
    <citation type="submission" date="2017-07" db="EMBL/GenBank/DDBJ databases">
        <title>Mechanisms for carbon and nitrogen cycling indicate functional differentiation within the Candidate Phyla Radiation.</title>
        <authorList>
            <person name="Danczak R.E."/>
            <person name="Johnston M.D."/>
            <person name="Kenah C."/>
            <person name="Slattery M."/>
            <person name="Wrighton K.C."/>
            <person name="Wilkins M.J."/>
        </authorList>
    </citation>
    <scope>NUCLEOTIDE SEQUENCE [LARGE SCALE GENOMIC DNA]</scope>
    <source>
        <strain evidence="4">Licking1014_96</strain>
    </source>
</reference>
<comment type="caution">
    <text evidence="4">The sequence shown here is derived from an EMBL/GenBank/DDBJ whole genome shotgun (WGS) entry which is preliminary data.</text>
</comment>
<feature type="domain" description="Fibronectin type-III" evidence="2">
    <location>
        <begin position="155"/>
        <end position="246"/>
    </location>
</feature>
<proteinExistence type="predicted"/>
<dbReference type="AlphaFoldDB" id="A0A554LFQ7"/>
<keyword evidence="1" id="KW-0812">Transmembrane</keyword>
<dbReference type="Gene3D" id="2.60.40.10">
    <property type="entry name" value="Immunoglobulins"/>
    <property type="match status" value="1"/>
</dbReference>
<dbReference type="Pfam" id="PF00932">
    <property type="entry name" value="LTD"/>
    <property type="match status" value="2"/>
</dbReference>
<evidence type="ECO:0000259" key="2">
    <source>
        <dbReference type="PROSITE" id="PS50853"/>
    </source>
</evidence>
<keyword evidence="1" id="KW-1133">Transmembrane helix</keyword>
<dbReference type="CDD" id="cd00063">
    <property type="entry name" value="FN3"/>
    <property type="match status" value="1"/>
</dbReference>
<gene>
    <name evidence="4" type="ORF">CEN92_248</name>
</gene>
<dbReference type="InterPro" id="IPR036116">
    <property type="entry name" value="FN3_sf"/>
</dbReference>
<evidence type="ECO:0000256" key="1">
    <source>
        <dbReference type="SAM" id="Phobius"/>
    </source>
</evidence>
<feature type="non-terminal residue" evidence="4">
    <location>
        <position position="1"/>
    </location>
</feature>
<dbReference type="InterPro" id="IPR036700">
    <property type="entry name" value="BOBF_sf"/>
</dbReference>
<dbReference type="InterPro" id="IPR003961">
    <property type="entry name" value="FN3_dom"/>
</dbReference>
<protein>
    <recommendedName>
        <fullName evidence="6">Nucleic acid binding OB-fold tRNA/helicase-type</fullName>
    </recommendedName>
</protein>
<dbReference type="Proteomes" id="UP000318296">
    <property type="component" value="Unassembled WGS sequence"/>
</dbReference>
<dbReference type="PROSITE" id="PS51841">
    <property type="entry name" value="LTD"/>
    <property type="match status" value="2"/>
</dbReference>
<dbReference type="SUPFAM" id="SSF49265">
    <property type="entry name" value="Fibronectin type III"/>
    <property type="match status" value="1"/>
</dbReference>
<evidence type="ECO:0000259" key="3">
    <source>
        <dbReference type="PROSITE" id="PS51841"/>
    </source>
</evidence>
<sequence length="646" mass="71869">INEVYYDVAKDKGAEGTNEWVEIYNPTAFEVDLKDWTISDATTTKRKINLEAIIKPGGYAVITKDSSTWSFWTVPDKMIKVGLGYNIGSGLNNDGDKVILRDAADVVIDQISYGSDKDIMELKDVAEGHSLERMPKGGNEFVDQPNPTLGIGLPTATELKLIEIGGNYVEISWDENLESDFENYIIFQSEDEIIWLETIKIDDPKKIAIKIDNLISGVKYYFKIRIENQEGGFWDSNIISALTKKIYSSAVIVNELLPHPSTGTDNEFIELFNSSNEDVDLSGWFLDDIEGGSSPYLILSGTIIKANSYLIFYKKETKIALNDDGDMARLFWPDNILVSTSEAYKSADYDISWSRNLDNSWLFSTTATPGAANIFTTKQDEIMSIPVILVEEAKKQEKNEWVKVEGVVTAVPGLFGKKVMYIQDSSGGIKIYFDKALWPELSIGDRVIIWGKISISSGEYQIKIYSPEDIRISGHDPPPTPAKKIIVELGNFVGQLVRVSGRVVKISGSTIWIDDGTGEVRLYFYPATGIKGLGLKKGDWVVVIGILSRTSAGLRLLPRAKSDLKIIKTQEHKNIKTTEIVGKITGAEKAQAAGVDYRNLDEPTMVEAKKEINILGIILILSGFLSLVILNIFAKLRKKYGNHNQI</sequence>
<organism evidence="4 5">
    <name type="scientific">Candidatus Berkelbacteria bacterium Licking1014_96</name>
    <dbReference type="NCBI Taxonomy" id="2017149"/>
    <lineage>
        <taxon>Bacteria</taxon>
        <taxon>Candidatus Berkelbacteria</taxon>
    </lineage>
</organism>
<accession>A0A554LFQ7</accession>
<evidence type="ECO:0008006" key="6">
    <source>
        <dbReference type="Google" id="ProtNLM"/>
    </source>
</evidence>
<dbReference type="Gene3D" id="2.40.50.140">
    <property type="entry name" value="Nucleic acid-binding proteins"/>
    <property type="match status" value="1"/>
</dbReference>
<dbReference type="InterPro" id="IPR012340">
    <property type="entry name" value="NA-bd_OB-fold"/>
</dbReference>
<dbReference type="SUPFAM" id="SSF74853">
    <property type="entry name" value="Lamin A/C globular tail domain"/>
    <property type="match status" value="2"/>
</dbReference>
<evidence type="ECO:0000313" key="5">
    <source>
        <dbReference type="Proteomes" id="UP000318296"/>
    </source>
</evidence>
<feature type="domain" description="LTD" evidence="3">
    <location>
        <begin position="1"/>
        <end position="115"/>
    </location>
</feature>
<dbReference type="SUPFAM" id="SSF101756">
    <property type="entry name" value="Hypothetical protein YgiW"/>
    <property type="match status" value="1"/>
</dbReference>
<dbReference type="InterPro" id="IPR013783">
    <property type="entry name" value="Ig-like_fold"/>
</dbReference>
<keyword evidence="1" id="KW-0472">Membrane</keyword>
<dbReference type="InterPro" id="IPR036415">
    <property type="entry name" value="Lamin_tail_dom_sf"/>
</dbReference>
<dbReference type="InterPro" id="IPR001322">
    <property type="entry name" value="Lamin_tail_dom"/>
</dbReference>
<feature type="transmembrane region" description="Helical" evidence="1">
    <location>
        <begin position="614"/>
        <end position="634"/>
    </location>
</feature>
<dbReference type="PROSITE" id="PS50853">
    <property type="entry name" value="FN3"/>
    <property type="match status" value="1"/>
</dbReference>
<dbReference type="EMBL" id="VMGH01000035">
    <property type="protein sequence ID" value="TSC91479.1"/>
    <property type="molecule type" value="Genomic_DNA"/>
</dbReference>